<dbReference type="AlphaFoldDB" id="A0A8C4VVF1"/>
<dbReference type="Proteomes" id="UP000694390">
    <property type="component" value="Chromosome 7"/>
</dbReference>
<reference evidence="1" key="3">
    <citation type="submission" date="2025-09" db="UniProtKB">
        <authorList>
            <consortium name="Ensembl"/>
        </authorList>
    </citation>
    <scope>IDENTIFICATION</scope>
</reference>
<proteinExistence type="predicted"/>
<protein>
    <submittedName>
        <fullName evidence="1">Uncharacterized protein</fullName>
    </submittedName>
</protein>
<dbReference type="Ensembl" id="ENSGEVT00005006989.1">
    <property type="protein sequence ID" value="ENSGEVP00005006680.1"/>
    <property type="gene ID" value="ENSGEVG00005004760.1"/>
</dbReference>
<evidence type="ECO:0000313" key="1">
    <source>
        <dbReference type="Ensembl" id="ENSGEVP00005006680.1"/>
    </source>
</evidence>
<accession>A0A8C4VVF1</accession>
<name>A0A8C4VVF1_9SAUR</name>
<organism evidence="1 2">
    <name type="scientific">Gopherus evgoodei</name>
    <name type="common">Goodes thornscrub tortoise</name>
    <dbReference type="NCBI Taxonomy" id="1825980"/>
    <lineage>
        <taxon>Eukaryota</taxon>
        <taxon>Metazoa</taxon>
        <taxon>Chordata</taxon>
        <taxon>Craniata</taxon>
        <taxon>Vertebrata</taxon>
        <taxon>Euteleostomi</taxon>
        <taxon>Archelosauria</taxon>
        <taxon>Testudinata</taxon>
        <taxon>Testudines</taxon>
        <taxon>Cryptodira</taxon>
        <taxon>Durocryptodira</taxon>
        <taxon>Testudinoidea</taxon>
        <taxon>Testudinidae</taxon>
        <taxon>Gopherus</taxon>
    </lineage>
</organism>
<reference evidence="1" key="1">
    <citation type="submission" date="2019-06" db="EMBL/GenBank/DDBJ databases">
        <title>G10K-VGP Goodes thornscrub tortoise genome, primary haplotype.</title>
        <authorList>
            <person name="Murphy B."/>
            <person name="Edwards T."/>
            <person name="Rhie A."/>
            <person name="Koren S."/>
            <person name="Phillippy A."/>
            <person name="Fedrigo O."/>
            <person name="Haase B."/>
            <person name="Mountcastle J."/>
            <person name="Lewin H."/>
            <person name="Damas J."/>
            <person name="Howe K."/>
            <person name="Formenti G."/>
            <person name="Myers G."/>
            <person name="Durbin R."/>
            <person name="Jarvis E.D."/>
        </authorList>
    </citation>
    <scope>NUCLEOTIDE SEQUENCE [LARGE SCALE GENOMIC DNA]</scope>
</reference>
<sequence length="145" mass="15597">MLPRSGLSVRSAALWPRDCLSVSVQHLAQQGPASDQPWGSLHNALQPDLQLRCSSPGLRTQGQSCCSPSIPTSSPLDIPTFSSPQPCTDTALPISGLDSHSHGEHPFTPFEKLPFPAERSPSMCPSHCFPVDFLIHQELTLSCLG</sequence>
<reference evidence="1" key="2">
    <citation type="submission" date="2025-08" db="UniProtKB">
        <authorList>
            <consortium name="Ensembl"/>
        </authorList>
    </citation>
    <scope>IDENTIFICATION</scope>
</reference>
<evidence type="ECO:0000313" key="2">
    <source>
        <dbReference type="Proteomes" id="UP000694390"/>
    </source>
</evidence>
<keyword evidence="2" id="KW-1185">Reference proteome</keyword>